<dbReference type="InterPro" id="IPR001789">
    <property type="entry name" value="Sig_transdc_resp-reg_receiver"/>
</dbReference>
<dbReference type="FunFam" id="1.10.287.130:FF:000038">
    <property type="entry name" value="Sensory transduction histidine kinase"/>
    <property type="match status" value="1"/>
</dbReference>
<dbReference type="PRINTS" id="PR00344">
    <property type="entry name" value="BCTRLSENSOR"/>
</dbReference>
<evidence type="ECO:0000259" key="14">
    <source>
        <dbReference type="PROSITE" id="PS50109"/>
    </source>
</evidence>
<evidence type="ECO:0000259" key="17">
    <source>
        <dbReference type="PROSITE" id="PS50113"/>
    </source>
</evidence>
<dbReference type="OrthoDB" id="9792854at2"/>
<evidence type="ECO:0000313" key="18">
    <source>
        <dbReference type="EMBL" id="SEH07157.1"/>
    </source>
</evidence>
<dbReference type="PROSITE" id="PS50110">
    <property type="entry name" value="RESPONSE_REGULATORY"/>
    <property type="match status" value="2"/>
</dbReference>
<dbReference type="CDD" id="cd16922">
    <property type="entry name" value="HATPase_EvgS-ArcB-TorS-like"/>
    <property type="match status" value="1"/>
</dbReference>
<dbReference type="GO" id="GO:0005524">
    <property type="term" value="F:ATP binding"/>
    <property type="evidence" value="ECO:0007669"/>
    <property type="project" value="UniProtKB-KW"/>
</dbReference>
<feature type="modified residue" description="4-aspartylphosphate" evidence="12">
    <location>
        <position position="849"/>
    </location>
</feature>
<dbReference type="InterPro" id="IPR013655">
    <property type="entry name" value="PAS_fold_3"/>
</dbReference>
<keyword evidence="11" id="KW-0131">Cell cycle</keyword>
<comment type="subcellular location">
    <subcellularLocation>
        <location evidence="2">Membrane</location>
    </subcellularLocation>
</comment>
<evidence type="ECO:0000256" key="8">
    <source>
        <dbReference type="ARBA" id="ARBA00022840"/>
    </source>
</evidence>
<dbReference type="Pfam" id="PF08448">
    <property type="entry name" value="PAS_4"/>
    <property type="match status" value="1"/>
</dbReference>
<keyword evidence="6" id="KW-0547">Nucleotide-binding</keyword>
<dbReference type="EMBL" id="FMSV02000518">
    <property type="protein sequence ID" value="SEH07157.1"/>
    <property type="molecule type" value="Genomic_DNA"/>
</dbReference>
<dbReference type="SUPFAM" id="SSF52172">
    <property type="entry name" value="CheY-like"/>
    <property type="match status" value="2"/>
</dbReference>
<dbReference type="Pfam" id="PF00512">
    <property type="entry name" value="HisKA"/>
    <property type="match status" value="1"/>
</dbReference>
<feature type="coiled-coil region" evidence="13">
    <location>
        <begin position="384"/>
        <end position="415"/>
    </location>
</feature>
<dbReference type="SUPFAM" id="SSF47384">
    <property type="entry name" value="Homodimeric domain of signal transducing histidine kinase"/>
    <property type="match status" value="1"/>
</dbReference>
<evidence type="ECO:0000259" key="16">
    <source>
        <dbReference type="PROSITE" id="PS50112"/>
    </source>
</evidence>
<evidence type="ECO:0000256" key="13">
    <source>
        <dbReference type="SAM" id="Coils"/>
    </source>
</evidence>
<dbReference type="InterPro" id="IPR036890">
    <property type="entry name" value="HATPase_C_sf"/>
</dbReference>
<dbReference type="GO" id="GO:0016020">
    <property type="term" value="C:membrane"/>
    <property type="evidence" value="ECO:0007669"/>
    <property type="project" value="UniProtKB-SubCell"/>
</dbReference>
<dbReference type="SMART" id="SM00091">
    <property type="entry name" value="PAS"/>
    <property type="match status" value="3"/>
</dbReference>
<gene>
    <name evidence="18" type="primary">luxQ_16</name>
    <name evidence="18" type="ORF">MBHS_03031</name>
</gene>
<evidence type="ECO:0000256" key="4">
    <source>
        <dbReference type="ARBA" id="ARBA00022553"/>
    </source>
</evidence>
<feature type="domain" description="Histidine kinase" evidence="14">
    <location>
        <begin position="552"/>
        <end position="774"/>
    </location>
</feature>
<name>A0A1H6FAP4_9GAMM</name>
<keyword evidence="8" id="KW-0067">ATP-binding</keyword>
<dbReference type="InterPro" id="IPR000014">
    <property type="entry name" value="PAS"/>
</dbReference>
<evidence type="ECO:0000313" key="19">
    <source>
        <dbReference type="Proteomes" id="UP000236724"/>
    </source>
</evidence>
<keyword evidence="4 12" id="KW-0597">Phosphoprotein</keyword>
<reference evidence="18 19" key="1">
    <citation type="submission" date="2016-10" db="EMBL/GenBank/DDBJ databases">
        <authorList>
            <person name="de Groot N.N."/>
        </authorList>
    </citation>
    <scope>NUCLEOTIDE SEQUENCE [LARGE SCALE GENOMIC DNA]</scope>
    <source>
        <strain evidence="18">MBHS1</strain>
    </source>
</reference>
<dbReference type="InterPro" id="IPR000700">
    <property type="entry name" value="PAS-assoc_C"/>
</dbReference>
<evidence type="ECO:0000256" key="7">
    <source>
        <dbReference type="ARBA" id="ARBA00022777"/>
    </source>
</evidence>
<dbReference type="Gene3D" id="3.30.565.10">
    <property type="entry name" value="Histidine kinase-like ATPase, C-terminal domain"/>
    <property type="match status" value="1"/>
</dbReference>
<evidence type="ECO:0000256" key="10">
    <source>
        <dbReference type="ARBA" id="ARBA00023136"/>
    </source>
</evidence>
<dbReference type="RefSeq" id="WP_103920859.1">
    <property type="nucleotide sequence ID" value="NZ_FMSV02000518.1"/>
</dbReference>
<feature type="domain" description="Response regulatory" evidence="15">
    <location>
        <begin position="800"/>
        <end position="916"/>
    </location>
</feature>
<dbReference type="CDD" id="cd00082">
    <property type="entry name" value="HisKA"/>
    <property type="match status" value="1"/>
</dbReference>
<dbReference type="Pfam" id="PF08447">
    <property type="entry name" value="PAS_3"/>
    <property type="match status" value="1"/>
</dbReference>
<dbReference type="NCBIfam" id="TIGR00229">
    <property type="entry name" value="sensory_box"/>
    <property type="match status" value="3"/>
</dbReference>
<evidence type="ECO:0000256" key="6">
    <source>
        <dbReference type="ARBA" id="ARBA00022741"/>
    </source>
</evidence>
<dbReference type="SMART" id="SM00388">
    <property type="entry name" value="HisKA"/>
    <property type="match status" value="1"/>
</dbReference>
<dbReference type="Gene3D" id="3.40.50.2300">
    <property type="match status" value="2"/>
</dbReference>
<dbReference type="PANTHER" id="PTHR43047">
    <property type="entry name" value="TWO-COMPONENT HISTIDINE PROTEIN KINASE"/>
    <property type="match status" value="1"/>
</dbReference>
<evidence type="ECO:0000256" key="11">
    <source>
        <dbReference type="ARBA" id="ARBA00023306"/>
    </source>
</evidence>
<dbReference type="CDD" id="cd00130">
    <property type="entry name" value="PAS"/>
    <property type="match status" value="2"/>
</dbReference>
<dbReference type="SUPFAM" id="SSF55785">
    <property type="entry name" value="PYP-like sensor domain (PAS domain)"/>
    <property type="match status" value="3"/>
</dbReference>
<evidence type="ECO:0000256" key="3">
    <source>
        <dbReference type="ARBA" id="ARBA00012438"/>
    </source>
</evidence>
<dbReference type="InterPro" id="IPR005467">
    <property type="entry name" value="His_kinase_dom"/>
</dbReference>
<dbReference type="PANTHER" id="PTHR43047:SF64">
    <property type="entry name" value="HISTIDINE KINASE CONTAINING CHEY-HOMOLOGOUS RECEIVER DOMAIN AND PAS DOMAIN-RELATED"/>
    <property type="match status" value="1"/>
</dbReference>
<dbReference type="PROSITE" id="PS50109">
    <property type="entry name" value="HIS_KIN"/>
    <property type="match status" value="1"/>
</dbReference>
<feature type="domain" description="PAS" evidence="16">
    <location>
        <begin position="412"/>
        <end position="482"/>
    </location>
</feature>
<evidence type="ECO:0000256" key="1">
    <source>
        <dbReference type="ARBA" id="ARBA00000085"/>
    </source>
</evidence>
<feature type="domain" description="Response regulatory" evidence="15">
    <location>
        <begin position="7"/>
        <end position="127"/>
    </location>
</feature>
<dbReference type="PROSITE" id="PS50112">
    <property type="entry name" value="PAS"/>
    <property type="match status" value="2"/>
</dbReference>
<keyword evidence="13" id="KW-0175">Coiled coil</keyword>
<comment type="catalytic activity">
    <reaction evidence="1">
        <text>ATP + protein L-histidine = ADP + protein N-phospho-L-histidine.</text>
        <dbReference type="EC" id="2.7.13.3"/>
    </reaction>
</comment>
<evidence type="ECO:0000256" key="9">
    <source>
        <dbReference type="ARBA" id="ARBA00023012"/>
    </source>
</evidence>
<dbReference type="InterPro" id="IPR001610">
    <property type="entry name" value="PAC"/>
</dbReference>
<dbReference type="Gene3D" id="1.10.287.130">
    <property type="match status" value="1"/>
</dbReference>
<dbReference type="InterPro" id="IPR011006">
    <property type="entry name" value="CheY-like_superfamily"/>
</dbReference>
<sequence>MSIAPLQLLVIEDNEDDFFLLQDALDTAFDKENITVEARRIDCAAAMEAALLEQSWDVIISDVCLPDFSAQAALEIYQAQQLDIPFIIISGVIREEDSVSLLKAGAHDFISKENFARLVPAILRELGDTAERHQHQQVKIAFHKDEEILEQIFATTNFLLAYMDKSFNFIRVNRAYAVAGKKQAEDFIGKNHFQLYPNQENEKIFQRVVDTGKPYFVQAKPFEHPEQIERNTTYWDWSLTPVTNALGETTGVLLSVVDVTDRIQAQIHAARLATVVEQAPVSIVITDTDANIIYTNPYFEKNTGYSAQEVLGKNPRMLQSGEHKSDFYENMWVQLTQGKTWFGHLINQRKNHQHYYEAASIFPIKDQAGKIVNYAAVKRDISAQIQAEKELKQHKNNLEELVTARTSKLQQLEQELKQIFELSIDMICIASMDGYFLKLNPAFEDILGYSKNELQAQSFFAFIHPEDRQKTKKMIQTQLGKGIQVLHFENRYRYKTGGYCWLEWNFHPEPQEQRIYAVARDISKRRHIEQQLLQAKEAAEAANQAKSIFLANMSHELRTPLNAILGFSQLMTHAPEVTLKQQEQLNTINRAGEHLLTMINDVLDLSKIEAGKTELHLENFDLHKMLKNLLEMFMFRAQTQGLSLEVGIDDSVLCYIQTDPGKLRQIITNLLGNALKFTKKGGVTLHADCHLDSEQKLWLHIDVEDTGVGIEANQLQAIFSPFVQAYSILQMEQKGTGLGLAISRSFIELMGGSIHAQSTPGKGTLFHFKIPIKKISRPAPVDKTQQLEITGLDAKQPKWRILVVDDDAVNRSLLQELLEQKGFSVYSAEDGFTAISAFQKWSPHLLLLDMRMPLMDGYQAARKIRELPGGKAVKIIAVTANVFKTQRDKILAAGCDDVLKKPYHFNELFKHLEDALGVRYTFAEKQQEISTATQLYLQAEDLTALPEILVNDLYEATLSLDEEAIAQINIQIQQQHPAVAKAIQALVSEYHYERLLELCEQALNIE</sequence>
<dbReference type="CDD" id="cd00156">
    <property type="entry name" value="REC"/>
    <property type="match status" value="1"/>
</dbReference>
<evidence type="ECO:0000256" key="5">
    <source>
        <dbReference type="ARBA" id="ARBA00022679"/>
    </source>
</evidence>
<dbReference type="InterPro" id="IPR003594">
    <property type="entry name" value="HATPase_dom"/>
</dbReference>
<dbReference type="CDD" id="cd17546">
    <property type="entry name" value="REC_hyHK_CKI1_RcsC-like"/>
    <property type="match status" value="1"/>
</dbReference>
<keyword evidence="10" id="KW-0472">Membrane</keyword>
<keyword evidence="7 18" id="KW-0418">Kinase</keyword>
<evidence type="ECO:0000256" key="12">
    <source>
        <dbReference type="PROSITE-ProRule" id="PRU00169"/>
    </source>
</evidence>
<proteinExistence type="predicted"/>
<keyword evidence="9" id="KW-0902">Two-component regulatory system</keyword>
<feature type="modified residue" description="4-aspartylphosphate" evidence="12">
    <location>
        <position position="62"/>
    </location>
</feature>
<dbReference type="SMART" id="SM00086">
    <property type="entry name" value="PAC"/>
    <property type="match status" value="3"/>
</dbReference>
<keyword evidence="19" id="KW-1185">Reference proteome</keyword>
<dbReference type="AlphaFoldDB" id="A0A1H6FAP4"/>
<dbReference type="InterPro" id="IPR013656">
    <property type="entry name" value="PAS_4"/>
</dbReference>
<dbReference type="Pfam" id="PF02518">
    <property type="entry name" value="HATPase_c"/>
    <property type="match status" value="1"/>
</dbReference>
<feature type="domain" description="PAC" evidence="17">
    <location>
        <begin position="339"/>
        <end position="393"/>
    </location>
</feature>
<keyword evidence="5 18" id="KW-0808">Transferase</keyword>
<dbReference type="InterPro" id="IPR004358">
    <property type="entry name" value="Sig_transdc_His_kin-like_C"/>
</dbReference>
<accession>A0A1H6FAP4</accession>
<dbReference type="InterPro" id="IPR035965">
    <property type="entry name" value="PAS-like_dom_sf"/>
</dbReference>
<dbReference type="Gene3D" id="3.30.450.20">
    <property type="entry name" value="PAS domain"/>
    <property type="match status" value="3"/>
</dbReference>
<dbReference type="GO" id="GO:0000155">
    <property type="term" value="F:phosphorelay sensor kinase activity"/>
    <property type="evidence" value="ECO:0007669"/>
    <property type="project" value="InterPro"/>
</dbReference>
<dbReference type="Pfam" id="PF00072">
    <property type="entry name" value="Response_reg"/>
    <property type="match status" value="2"/>
</dbReference>
<dbReference type="SUPFAM" id="SSF55874">
    <property type="entry name" value="ATPase domain of HSP90 chaperone/DNA topoisomerase II/histidine kinase"/>
    <property type="match status" value="1"/>
</dbReference>
<dbReference type="InterPro" id="IPR036097">
    <property type="entry name" value="HisK_dim/P_sf"/>
</dbReference>
<dbReference type="EC" id="2.7.13.3" evidence="3"/>
<protein>
    <recommendedName>
        <fullName evidence="3">histidine kinase</fullName>
        <ecNumber evidence="3">2.7.13.3</ecNumber>
    </recommendedName>
</protein>
<dbReference type="SMART" id="SM00387">
    <property type="entry name" value="HATPase_c"/>
    <property type="match status" value="1"/>
</dbReference>
<dbReference type="FunFam" id="3.30.565.10:FF:000010">
    <property type="entry name" value="Sensor histidine kinase RcsC"/>
    <property type="match status" value="1"/>
</dbReference>
<dbReference type="InterPro" id="IPR003661">
    <property type="entry name" value="HisK_dim/P_dom"/>
</dbReference>
<organism evidence="18 19">
    <name type="scientific">Candidatus Venteria ishoeyi</name>
    <dbReference type="NCBI Taxonomy" id="1899563"/>
    <lineage>
        <taxon>Bacteria</taxon>
        <taxon>Pseudomonadati</taxon>
        <taxon>Pseudomonadota</taxon>
        <taxon>Gammaproteobacteria</taxon>
        <taxon>Thiotrichales</taxon>
        <taxon>Thiotrichaceae</taxon>
        <taxon>Venteria</taxon>
    </lineage>
</organism>
<evidence type="ECO:0000256" key="2">
    <source>
        <dbReference type="ARBA" id="ARBA00004370"/>
    </source>
</evidence>
<evidence type="ECO:0000259" key="15">
    <source>
        <dbReference type="PROSITE" id="PS50110"/>
    </source>
</evidence>
<feature type="domain" description="PAS" evidence="16">
    <location>
        <begin position="268"/>
        <end position="314"/>
    </location>
</feature>
<dbReference type="PROSITE" id="PS50113">
    <property type="entry name" value="PAC"/>
    <property type="match status" value="1"/>
</dbReference>
<dbReference type="Proteomes" id="UP000236724">
    <property type="component" value="Unassembled WGS sequence"/>
</dbReference>
<dbReference type="Pfam" id="PF13426">
    <property type="entry name" value="PAS_9"/>
    <property type="match status" value="1"/>
</dbReference>
<dbReference type="SMART" id="SM00448">
    <property type="entry name" value="REC"/>
    <property type="match status" value="2"/>
</dbReference>